<sequence length="183" mass="19972">MSLGDSRRFTCQGGIIFERYPLHVTVFFFENSLRYYVVLKPSLEAGHKMKFIDLRASVDRLNQTYHHLQSSTGFNVVGQLAGWLALGPSCGTACSLQITRSVRAKSLLKALTHPHSALGKSEEKSDFISPASKVASAALRAPWQASLPPAPREATVAGSVDAVEEDGTEERKVGYLRGTHGQK</sequence>
<dbReference type="VEuPathDB" id="FungiDB:PSTT_06056"/>
<keyword evidence="3" id="KW-1185">Reference proteome</keyword>
<organism evidence="2 3">
    <name type="scientific">Puccinia striiformis</name>
    <dbReference type="NCBI Taxonomy" id="27350"/>
    <lineage>
        <taxon>Eukaryota</taxon>
        <taxon>Fungi</taxon>
        <taxon>Dikarya</taxon>
        <taxon>Basidiomycota</taxon>
        <taxon>Pucciniomycotina</taxon>
        <taxon>Pucciniomycetes</taxon>
        <taxon>Pucciniales</taxon>
        <taxon>Pucciniaceae</taxon>
        <taxon>Puccinia</taxon>
    </lineage>
</organism>
<protein>
    <submittedName>
        <fullName evidence="2">Uncharacterized protein</fullName>
    </submittedName>
</protein>
<evidence type="ECO:0000313" key="2">
    <source>
        <dbReference type="EMBL" id="POW10447.1"/>
    </source>
</evidence>
<gene>
    <name evidence="2" type="ORF">PSTT_06056</name>
</gene>
<dbReference type="Proteomes" id="UP000239156">
    <property type="component" value="Unassembled WGS sequence"/>
</dbReference>
<dbReference type="EMBL" id="PKSL01000046">
    <property type="protein sequence ID" value="POW10447.1"/>
    <property type="molecule type" value="Genomic_DNA"/>
</dbReference>
<comment type="caution">
    <text evidence="2">The sequence shown here is derived from an EMBL/GenBank/DDBJ whole genome shotgun (WGS) entry which is preliminary data.</text>
</comment>
<proteinExistence type="predicted"/>
<evidence type="ECO:0000313" key="3">
    <source>
        <dbReference type="Proteomes" id="UP000239156"/>
    </source>
</evidence>
<reference evidence="2" key="1">
    <citation type="submission" date="2017-12" db="EMBL/GenBank/DDBJ databases">
        <title>Gene loss provides genomic basis for host adaptation in cereal stripe rust fungi.</title>
        <authorList>
            <person name="Xia C."/>
        </authorList>
    </citation>
    <scope>NUCLEOTIDE SEQUENCE [LARGE SCALE GENOMIC DNA]</scope>
    <source>
        <strain evidence="2">93-210</strain>
    </source>
</reference>
<dbReference type="VEuPathDB" id="FungiDB:PSHT_03094"/>
<evidence type="ECO:0000256" key="1">
    <source>
        <dbReference type="SAM" id="MobiDB-lite"/>
    </source>
</evidence>
<accession>A0A2S4VLN1</accession>
<feature type="region of interest" description="Disordered" evidence="1">
    <location>
        <begin position="145"/>
        <end position="183"/>
    </location>
</feature>
<name>A0A2S4VLN1_9BASI</name>
<dbReference type="AlphaFoldDB" id="A0A2S4VLN1"/>